<sequence length="122" mass="14365">MKKLFYIALLTLPLVGSAQSYNEPFRKRGEVFKVYAGSENKKEDDSGLIVVTRETNRFVYEDDAIPDAYKKMTEKFMRSILTDDKYKKSFVKYRLNVRRDYWGNIYIENQKVGNIKDVPTSK</sequence>
<evidence type="ECO:0000256" key="1">
    <source>
        <dbReference type="SAM" id="SignalP"/>
    </source>
</evidence>
<reference evidence="3" key="1">
    <citation type="submission" date="2017-06" db="EMBL/GenBank/DDBJ databases">
        <title>Capnocytophaga spp. assemblies.</title>
        <authorList>
            <person name="Gulvik C.A."/>
        </authorList>
    </citation>
    <scope>NUCLEOTIDE SEQUENCE [LARGE SCALE GENOMIC DNA]</scope>
    <source>
        <strain evidence="3">H4486</strain>
    </source>
</reference>
<dbReference type="EMBL" id="CP022383">
    <property type="protein sequence ID" value="ATA80360.1"/>
    <property type="molecule type" value="Genomic_DNA"/>
</dbReference>
<keyword evidence="1" id="KW-0732">Signal</keyword>
<dbReference type="RefSeq" id="WP_095902109.1">
    <property type="nucleotide sequence ID" value="NZ_CP022383.1"/>
</dbReference>
<gene>
    <name evidence="2" type="ORF">CGC59_12040</name>
</gene>
<protein>
    <submittedName>
        <fullName evidence="2">Uncharacterized protein</fullName>
    </submittedName>
</protein>
<name>A0A250F5D8_CAPSP</name>
<accession>A0A250F5D8</accession>
<organism evidence="2 3">
    <name type="scientific">Capnocytophaga sputigena</name>
    <dbReference type="NCBI Taxonomy" id="1019"/>
    <lineage>
        <taxon>Bacteria</taxon>
        <taxon>Pseudomonadati</taxon>
        <taxon>Bacteroidota</taxon>
        <taxon>Flavobacteriia</taxon>
        <taxon>Flavobacteriales</taxon>
        <taxon>Flavobacteriaceae</taxon>
        <taxon>Capnocytophaga</taxon>
    </lineage>
</organism>
<dbReference type="Proteomes" id="UP000217334">
    <property type="component" value="Chromosome"/>
</dbReference>
<feature type="signal peptide" evidence="1">
    <location>
        <begin position="1"/>
        <end position="18"/>
    </location>
</feature>
<proteinExistence type="predicted"/>
<evidence type="ECO:0000313" key="2">
    <source>
        <dbReference type="EMBL" id="ATA80360.1"/>
    </source>
</evidence>
<dbReference type="AlphaFoldDB" id="A0A250F5D8"/>
<evidence type="ECO:0000313" key="3">
    <source>
        <dbReference type="Proteomes" id="UP000217334"/>
    </source>
</evidence>
<feature type="chain" id="PRO_5012422411" evidence="1">
    <location>
        <begin position="19"/>
        <end position="122"/>
    </location>
</feature>